<sequence length="88" mass="9945">MMNFGQAIEALKNGKKVARKGWNGKGMFVYYVPAGNFKSYTEIGKSIADKDDLVHYNPYFAIKNVNSTVSTWVPSINDCLAEDWYVVE</sequence>
<name>A0A8D9UIP1_9VIRU</name>
<proteinExistence type="predicted"/>
<evidence type="ECO:0000259" key="1">
    <source>
        <dbReference type="Pfam" id="PF11195"/>
    </source>
</evidence>
<dbReference type="Pfam" id="PF11195">
    <property type="entry name" value="Tad2-like"/>
    <property type="match status" value="1"/>
</dbReference>
<feature type="domain" description="Thoeris anti-defense 2-like" evidence="1">
    <location>
        <begin position="2"/>
        <end position="87"/>
    </location>
</feature>
<accession>A0A8D9UIP1</accession>
<dbReference type="InterPro" id="IPR021361">
    <property type="entry name" value="Tad2-like_dom"/>
</dbReference>
<dbReference type="EMBL" id="BK029947">
    <property type="protein sequence ID" value="DAD56864.1"/>
    <property type="molecule type" value="Genomic_DNA"/>
</dbReference>
<reference evidence="2" key="1">
    <citation type="journal article" date="2021" name="Proc. Natl. Acad. Sci. U.S.A.">
        <title>A Catalog of Tens of Thousands of Viruses from Human Metagenomes Reveals Hidden Associations with Chronic Diseases.</title>
        <authorList>
            <person name="Tisza M.J."/>
            <person name="Buck C.B."/>
        </authorList>
    </citation>
    <scope>NUCLEOTIDE SEQUENCE</scope>
    <source>
        <strain evidence="2">CtPNe1</strain>
    </source>
</reference>
<protein>
    <recommendedName>
        <fullName evidence="1">Thoeris anti-defense 2-like domain-containing protein</fullName>
    </recommendedName>
</protein>
<organism evidence="2">
    <name type="scientific">Bacteriophage sp</name>
    <dbReference type="NCBI Taxonomy" id="38018"/>
    <lineage>
        <taxon>Viruses</taxon>
    </lineage>
</organism>
<evidence type="ECO:0000313" key="2">
    <source>
        <dbReference type="EMBL" id="DAD56864.1"/>
    </source>
</evidence>